<accession>A0ABD6FFQ8</accession>
<protein>
    <submittedName>
        <fullName evidence="6">AMP-binding protein</fullName>
    </submittedName>
</protein>
<dbReference type="GO" id="GO:0005524">
    <property type="term" value="F:ATP binding"/>
    <property type="evidence" value="ECO:0007669"/>
    <property type="project" value="UniProtKB-KW"/>
</dbReference>
<organism evidence="6 7">
    <name type="scientific">Thermocrispum agreste</name>
    <dbReference type="NCBI Taxonomy" id="37925"/>
    <lineage>
        <taxon>Bacteria</taxon>
        <taxon>Bacillati</taxon>
        <taxon>Actinomycetota</taxon>
        <taxon>Actinomycetes</taxon>
        <taxon>Pseudonocardiales</taxon>
        <taxon>Pseudonocardiaceae</taxon>
        <taxon>Thermocrispum</taxon>
    </lineage>
</organism>
<dbReference type="AlphaFoldDB" id="A0ABD6FFQ8"/>
<sequence>PVLLVHPMMLAANLWDVAPASSAVTSLYRSGLDPWVIDFGSPDKVEGGLERTLTDHVVALSEAVDRVIGHTGRDVHLGGYSQGGMFCYQATAYRRSAGVASVVTFGSPADIQGSTPLGLPEELLVKGAELLADHVFSRLALPGWAARLGFKLLDPVKSTRAQIDFLRQLHDREALLGREKQRRFLEAEGWVAWSGPAIVELLRQFVVHNRMMTGGFVIGDRLVTLADITCPILAFVGEVDDIGRPAAVRGIGRAAPRAQVYEHPVHAGHFGLVVGTTANKVTWPAVADWVRWHEQGGEAPPGIRPLTEAAPEPAPADVTSLVGQGLSTLADVGLTAGRRVVRRATEAARTSREIALEAVQTLPRLFRLGQLQSHTRVSFGKLLDEQAERAPDGECFLFDDRVHTNAAVRTRIDNVVRALIQVGVRQGDHVGVLMHTRPSALVVIAALSRLGAVAVLLPPVADLSVAIRLGGVADIVVDPEHVAQASATGCRILVLGGGGEREVPARADAEVIDLERIDPETVDLPGWYRPNPGLARDLAFILFSRSGEQTVAKFITNHRWALSAFGTASAAALTSSDTVYCITPLHHPSGLLTSVGGAVAGGARIALSRGFDPERFDTEVMRYGVTVVSYTWTLLREIVARPQAAEPHAIRLFMGSGMPRGLWRRVLDRYPSARVLEFYASTEGDVVLANLSGAKPGAKGRPIPGSAQVRLARCDPRTGKLVTGDDGFAVECAEGEVGLLLANPRASIDTTARKLRGVFAPGDTWVATDDLFWRDADGDFWLADNRFTVIETEHGPVYTQPICDALTDLDRVDLATAYGVPVRGREEVAVAAVTTWQGATLRPEDITRALANLPAERRPDVVHVVDEIPLTTWFRPNPAPLAAEGLPKPSERAWSWDAATGRYVELTEDAHERLTTAR</sequence>
<dbReference type="InterPro" id="IPR045851">
    <property type="entry name" value="AMP-bd_C_sf"/>
</dbReference>
<dbReference type="SUPFAM" id="SSF53474">
    <property type="entry name" value="alpha/beta-Hydrolases"/>
    <property type="match status" value="1"/>
</dbReference>
<dbReference type="SUPFAM" id="SSF56801">
    <property type="entry name" value="Acetyl-CoA synthetase-like"/>
    <property type="match status" value="1"/>
</dbReference>
<dbReference type="InterPro" id="IPR000873">
    <property type="entry name" value="AMP-dep_synth/lig_dom"/>
</dbReference>
<dbReference type="Pfam" id="PF00501">
    <property type="entry name" value="AMP-binding"/>
    <property type="match status" value="1"/>
</dbReference>
<dbReference type="InterPro" id="IPR029058">
    <property type="entry name" value="AB_hydrolase_fold"/>
</dbReference>
<dbReference type="NCBIfam" id="NF005898">
    <property type="entry name" value="PRK07868.1"/>
    <property type="match status" value="1"/>
</dbReference>
<keyword evidence="3" id="KW-0547">Nucleotide-binding</keyword>
<dbReference type="Gene3D" id="3.40.50.12780">
    <property type="entry name" value="N-terminal domain of ligase-like"/>
    <property type="match status" value="1"/>
</dbReference>
<dbReference type="PANTHER" id="PTHR43107">
    <property type="entry name" value="LONG-CHAIN FATTY ACID TRANSPORT PROTEIN"/>
    <property type="match status" value="1"/>
</dbReference>
<evidence type="ECO:0000256" key="3">
    <source>
        <dbReference type="ARBA" id="ARBA00022741"/>
    </source>
</evidence>
<evidence type="ECO:0000313" key="6">
    <source>
        <dbReference type="EMBL" id="MFO7192747.1"/>
    </source>
</evidence>
<reference evidence="6 7" key="1">
    <citation type="journal article" date="2021" name="BMC Genomics">
        <title>Genome-resolved metagenome and metatranscriptome analyses of thermophilic composting reveal key bacterial players and their metabolic interactions.</title>
        <authorList>
            <person name="Braga L.P.P."/>
            <person name="Pereira R.V."/>
            <person name="Martins L.F."/>
            <person name="Moura L.M.S."/>
            <person name="Sanchez F.B."/>
            <person name="Patane J.S.L."/>
            <person name="da Silva A.M."/>
            <person name="Setubal J.C."/>
        </authorList>
    </citation>
    <scope>NUCLEOTIDE SEQUENCE [LARGE SCALE GENOMIC DNA]</scope>
    <source>
        <strain evidence="6">ZC4RG45</strain>
    </source>
</reference>
<proteinExistence type="inferred from homology"/>
<keyword evidence="4" id="KW-0067">ATP-binding</keyword>
<keyword evidence="2" id="KW-0436">Ligase</keyword>
<evidence type="ECO:0000256" key="1">
    <source>
        <dbReference type="ARBA" id="ARBA00006432"/>
    </source>
</evidence>
<gene>
    <name evidence="6" type="ORF">DIU77_010945</name>
</gene>
<evidence type="ECO:0000313" key="7">
    <source>
        <dbReference type="Proteomes" id="UP000249324"/>
    </source>
</evidence>
<evidence type="ECO:0000256" key="4">
    <source>
        <dbReference type="ARBA" id="ARBA00022840"/>
    </source>
</evidence>
<dbReference type="GO" id="GO:0016874">
    <property type="term" value="F:ligase activity"/>
    <property type="evidence" value="ECO:0007669"/>
    <property type="project" value="UniProtKB-KW"/>
</dbReference>
<evidence type="ECO:0000256" key="2">
    <source>
        <dbReference type="ARBA" id="ARBA00022598"/>
    </source>
</evidence>
<dbReference type="PANTHER" id="PTHR43107:SF15">
    <property type="entry name" value="FATTY ACID TRANSPORT PROTEIN 3, ISOFORM A"/>
    <property type="match status" value="1"/>
</dbReference>
<dbReference type="EMBL" id="QGUI02000126">
    <property type="protein sequence ID" value="MFO7192747.1"/>
    <property type="molecule type" value="Genomic_DNA"/>
</dbReference>
<feature type="domain" description="AMP-dependent synthetase/ligase" evidence="5">
    <location>
        <begin position="383"/>
        <end position="723"/>
    </location>
</feature>
<comment type="caution">
    <text evidence="6">The sequence shown here is derived from an EMBL/GenBank/DDBJ whole genome shotgun (WGS) entry which is preliminary data.</text>
</comment>
<evidence type="ECO:0000259" key="5">
    <source>
        <dbReference type="Pfam" id="PF00501"/>
    </source>
</evidence>
<dbReference type="Proteomes" id="UP000249324">
    <property type="component" value="Unassembled WGS sequence"/>
</dbReference>
<dbReference type="Gene3D" id="3.30.300.30">
    <property type="match status" value="1"/>
</dbReference>
<feature type="non-terminal residue" evidence="6">
    <location>
        <position position="1"/>
    </location>
</feature>
<dbReference type="Gene3D" id="3.40.50.1820">
    <property type="entry name" value="alpha/beta hydrolase"/>
    <property type="match status" value="1"/>
</dbReference>
<name>A0ABD6FFQ8_9PSEU</name>
<comment type="similarity">
    <text evidence="1">Belongs to the ATP-dependent AMP-binding enzyme family.</text>
</comment>
<dbReference type="InterPro" id="IPR042099">
    <property type="entry name" value="ANL_N_sf"/>
</dbReference>